<proteinExistence type="inferred from homology"/>
<dbReference type="NCBIfam" id="TIGR00756">
    <property type="entry name" value="PPR"/>
    <property type="match status" value="2"/>
</dbReference>
<protein>
    <recommendedName>
        <fullName evidence="6">Pentatricopeptide repeat-containing protein</fullName>
    </recommendedName>
</protein>
<dbReference type="Gene3D" id="1.25.40.10">
    <property type="entry name" value="Tetratricopeptide repeat domain"/>
    <property type="match status" value="2"/>
</dbReference>
<dbReference type="InterPro" id="IPR050872">
    <property type="entry name" value="PPR_P_subfamily"/>
</dbReference>
<name>A0A816AJG4_9BILA</name>
<feature type="repeat" description="PPR" evidence="2">
    <location>
        <begin position="85"/>
        <end position="115"/>
    </location>
</feature>
<reference evidence="3" key="1">
    <citation type="submission" date="2021-02" db="EMBL/GenBank/DDBJ databases">
        <authorList>
            <person name="Nowell W R."/>
        </authorList>
    </citation>
    <scope>NUCLEOTIDE SEQUENCE</scope>
</reference>
<dbReference type="EMBL" id="CAJNOW010011497">
    <property type="protein sequence ID" value="CAF1598326.1"/>
    <property type="molecule type" value="Genomic_DNA"/>
</dbReference>
<dbReference type="InterPro" id="IPR011990">
    <property type="entry name" value="TPR-like_helical_dom_sf"/>
</dbReference>
<feature type="repeat" description="PPR" evidence="2">
    <location>
        <begin position="185"/>
        <end position="219"/>
    </location>
</feature>
<evidence type="ECO:0000256" key="1">
    <source>
        <dbReference type="ARBA" id="ARBA00007626"/>
    </source>
</evidence>
<dbReference type="PROSITE" id="PS51375">
    <property type="entry name" value="PPR"/>
    <property type="match status" value="2"/>
</dbReference>
<comment type="caution">
    <text evidence="3">The sequence shown here is derived from an EMBL/GenBank/DDBJ whole genome shotgun (WGS) entry which is preliminary data.</text>
</comment>
<evidence type="ECO:0000313" key="3">
    <source>
        <dbReference type="EMBL" id="CAF1598326.1"/>
    </source>
</evidence>
<dbReference type="EMBL" id="CAJOBJ010198562">
    <property type="protein sequence ID" value="CAF4976311.1"/>
    <property type="molecule type" value="Genomic_DNA"/>
</dbReference>
<evidence type="ECO:0000313" key="4">
    <source>
        <dbReference type="EMBL" id="CAF4976311.1"/>
    </source>
</evidence>
<dbReference type="InterPro" id="IPR002885">
    <property type="entry name" value="PPR_rpt"/>
</dbReference>
<dbReference type="PANTHER" id="PTHR46128">
    <property type="entry name" value="MITOCHONDRIAL GROUP I INTRON SPLICING FACTOR CCM1"/>
    <property type="match status" value="1"/>
</dbReference>
<organism evidence="3 5">
    <name type="scientific">Rotaria magnacalcarata</name>
    <dbReference type="NCBI Taxonomy" id="392030"/>
    <lineage>
        <taxon>Eukaryota</taxon>
        <taxon>Metazoa</taxon>
        <taxon>Spiralia</taxon>
        <taxon>Gnathifera</taxon>
        <taxon>Rotifera</taxon>
        <taxon>Eurotatoria</taxon>
        <taxon>Bdelloidea</taxon>
        <taxon>Philodinida</taxon>
        <taxon>Philodinidae</taxon>
        <taxon>Rotaria</taxon>
    </lineage>
</organism>
<evidence type="ECO:0000313" key="5">
    <source>
        <dbReference type="Proteomes" id="UP000663834"/>
    </source>
</evidence>
<dbReference type="PANTHER" id="PTHR46128:SF211">
    <property type="entry name" value="PENTACOTRIPEPTIDE-REPEAT REGION OF PRORP DOMAIN-CONTAINING PROTEIN"/>
    <property type="match status" value="1"/>
</dbReference>
<sequence length="232" mass="26793">MAEKVFDLLDEMEIKPDSFILTILFNACAQVANDRAMKIGRKLLDEMPENYRNDVVLLTSAMHILMKFGDIQSTERIFRLNKKKDIITYGTLMKGYVGNEMFERALDLFEQIHLNFDSVTYTVVFNACAGLANDRAIKIGRKLLDEMPEDYRNVVVVLNSAMHMLMKFDDIQSAERIFRSNNEKDIITYNALINGYNLNDESSKYFKILEEMSHEGIVPNEITWNIFIDGCS</sequence>
<dbReference type="Proteomes" id="UP000663834">
    <property type="component" value="Unassembled WGS sequence"/>
</dbReference>
<comment type="similarity">
    <text evidence="1">Belongs to the PPR family. P subfamily.</text>
</comment>
<evidence type="ECO:0008006" key="6">
    <source>
        <dbReference type="Google" id="ProtNLM"/>
    </source>
</evidence>
<gene>
    <name evidence="4" type="ORF">GIL414_LOCUS55739</name>
    <name evidence="3" type="ORF">KQP761_LOCUS21967</name>
</gene>
<accession>A0A816AJG4</accession>
<dbReference type="OrthoDB" id="185373at2759"/>
<dbReference type="AlphaFoldDB" id="A0A816AJG4"/>
<evidence type="ECO:0000256" key="2">
    <source>
        <dbReference type="PROSITE-ProRule" id="PRU00708"/>
    </source>
</evidence>
<dbReference type="Pfam" id="PF13041">
    <property type="entry name" value="PPR_2"/>
    <property type="match status" value="2"/>
</dbReference>
<dbReference type="Proteomes" id="UP000681720">
    <property type="component" value="Unassembled WGS sequence"/>
</dbReference>